<protein>
    <recommendedName>
        <fullName evidence="2">ER-bound oxygenase mpaB/mpaB'/Rubber oxygenase catalytic domain-containing protein</fullName>
    </recommendedName>
</protein>
<dbReference type="EMBL" id="JANPWZ010000068">
    <property type="protein sequence ID" value="KAJ3579693.1"/>
    <property type="molecule type" value="Genomic_DNA"/>
</dbReference>
<dbReference type="Pfam" id="PF09995">
    <property type="entry name" value="MPAB_Lcp_cat"/>
    <property type="match status" value="1"/>
</dbReference>
<evidence type="ECO:0000313" key="3">
    <source>
        <dbReference type="EMBL" id="KAJ3579693.1"/>
    </source>
</evidence>
<name>A0A9W8NM19_9PEZI</name>
<sequence length="432" mass="50112">MGVEQNLSTTSLLESGQGWRVWTLTALIGYVVFCTTLRHSQKRVMEAKFNYTDRASLAEMTLKDAHAIETWLAEQQFPSVFSAAIFFALFKHSLNLEAAGRDAPVRVLLTNMTMRPPGSPQAKLAVARTNYLHNIYRRTGRISNDDMLYTLSLFTLQPMRWTAMYDWRPLSDMERCALATCFKVWGEDLEITYEALPSHSQGWSDGLHWLDELDSWSQRYEEHHVEVSDSNVEVVNATRELVLCQIPRGLHGVVWGIVAILLGQRVRRAMRIPEPSYGLELFFNSMITLRKYILRYACPPRPYFLRRVYNCEQPDRDTGRYQSQRWLGRPWYVKTSMLDRWGLPAWMLWINGTKSTTVFDNKRFMPEGYLIEDVGPEMHIGKGREEMDNTVSVLAEDLMYYERRQDCRLRSPTSPTTIDGGALYTEQSKEQL</sequence>
<dbReference type="Proteomes" id="UP001148614">
    <property type="component" value="Unassembled WGS sequence"/>
</dbReference>
<dbReference type="VEuPathDB" id="FungiDB:F4678DRAFT_59108"/>
<dbReference type="InterPro" id="IPR046366">
    <property type="entry name" value="MPAB"/>
</dbReference>
<feature type="region of interest" description="Disordered" evidence="1">
    <location>
        <begin position="411"/>
        <end position="432"/>
    </location>
</feature>
<dbReference type="InterPro" id="IPR018713">
    <property type="entry name" value="MPAB/Lcp_cat_dom"/>
</dbReference>
<dbReference type="GO" id="GO:0016491">
    <property type="term" value="F:oxidoreductase activity"/>
    <property type="evidence" value="ECO:0007669"/>
    <property type="project" value="InterPro"/>
</dbReference>
<dbReference type="AlphaFoldDB" id="A0A9W8NM19"/>
<evidence type="ECO:0000259" key="2">
    <source>
        <dbReference type="Pfam" id="PF09995"/>
    </source>
</evidence>
<dbReference type="PANTHER" id="PTHR36124:SF4">
    <property type="entry name" value="ER-BOUND OXYGENASE MPAB_MPAB'_RUBBER OXYGENASE CATALYTIC DOMAIN-CONTAINING PROTEIN"/>
    <property type="match status" value="1"/>
</dbReference>
<evidence type="ECO:0000256" key="1">
    <source>
        <dbReference type="SAM" id="MobiDB-lite"/>
    </source>
</evidence>
<dbReference type="PANTHER" id="PTHR36124">
    <property type="match status" value="1"/>
</dbReference>
<proteinExistence type="predicted"/>
<organism evidence="3 4">
    <name type="scientific">Xylaria arbuscula</name>
    <dbReference type="NCBI Taxonomy" id="114810"/>
    <lineage>
        <taxon>Eukaryota</taxon>
        <taxon>Fungi</taxon>
        <taxon>Dikarya</taxon>
        <taxon>Ascomycota</taxon>
        <taxon>Pezizomycotina</taxon>
        <taxon>Sordariomycetes</taxon>
        <taxon>Xylariomycetidae</taxon>
        <taxon>Xylariales</taxon>
        <taxon>Xylariaceae</taxon>
        <taxon>Xylaria</taxon>
    </lineage>
</organism>
<keyword evidence="4" id="KW-1185">Reference proteome</keyword>
<evidence type="ECO:0000313" key="4">
    <source>
        <dbReference type="Proteomes" id="UP001148614"/>
    </source>
</evidence>
<feature type="domain" description="ER-bound oxygenase mpaB/mpaB'/Rubber oxygenase catalytic" evidence="2">
    <location>
        <begin position="119"/>
        <end position="276"/>
    </location>
</feature>
<gene>
    <name evidence="3" type="ORF">NPX13_g866</name>
</gene>
<comment type="caution">
    <text evidence="3">The sequence shown here is derived from an EMBL/GenBank/DDBJ whole genome shotgun (WGS) entry which is preliminary data.</text>
</comment>
<reference evidence="3" key="1">
    <citation type="submission" date="2022-07" db="EMBL/GenBank/DDBJ databases">
        <title>Genome Sequence of Xylaria arbuscula.</title>
        <authorList>
            <person name="Buettner E."/>
        </authorList>
    </citation>
    <scope>NUCLEOTIDE SEQUENCE</scope>
    <source>
        <strain evidence="3">VT107</strain>
    </source>
</reference>
<accession>A0A9W8NM19</accession>